<reference evidence="3 4" key="1">
    <citation type="submission" date="2021-06" db="EMBL/GenBank/DDBJ databases">
        <authorList>
            <person name="Palmer J.M."/>
        </authorList>
    </citation>
    <scope>NUCLEOTIDE SEQUENCE [LARGE SCALE GENOMIC DNA]</scope>
    <source>
        <strain evidence="3 4">AS_MEX2019</strain>
        <tissue evidence="3">Muscle</tissue>
    </source>
</reference>
<dbReference type="Gene3D" id="2.60.40.10">
    <property type="entry name" value="Immunoglobulins"/>
    <property type="match status" value="3"/>
</dbReference>
<dbReference type="InterPro" id="IPR003961">
    <property type="entry name" value="FN3_dom"/>
</dbReference>
<dbReference type="Pfam" id="PF00041">
    <property type="entry name" value="fn3"/>
    <property type="match status" value="3"/>
</dbReference>
<evidence type="ECO:0000259" key="2">
    <source>
        <dbReference type="PROSITE" id="PS50853"/>
    </source>
</evidence>
<gene>
    <name evidence="3" type="ORF">AMECASPLE_007954</name>
</gene>
<dbReference type="InterPro" id="IPR050991">
    <property type="entry name" value="ECM_Regulatory_Proteins"/>
</dbReference>
<keyword evidence="4" id="KW-1185">Reference proteome</keyword>
<name>A0ABV0YAT0_9TELE</name>
<dbReference type="SMART" id="SM00060">
    <property type="entry name" value="FN3"/>
    <property type="match status" value="3"/>
</dbReference>
<evidence type="ECO:0000256" key="1">
    <source>
        <dbReference type="ARBA" id="ARBA00022737"/>
    </source>
</evidence>
<dbReference type="EMBL" id="JAHRIP010028627">
    <property type="protein sequence ID" value="MEQ2290909.1"/>
    <property type="molecule type" value="Genomic_DNA"/>
</dbReference>
<dbReference type="Proteomes" id="UP001469553">
    <property type="component" value="Unassembled WGS sequence"/>
</dbReference>
<feature type="domain" description="Fibronectin type-III" evidence="2">
    <location>
        <begin position="198"/>
        <end position="286"/>
    </location>
</feature>
<sequence length="340" mass="38095">MWSQERKTLACTRPAKVTMLEVFGNSDTWLQLKWTPPDGNYEEFIVKVKDGDMSDLNATVTLPHSSKLNEVHVSGLPKGSMIKLFVSAFSNCSLQGETENITTYTAPGPISNLSLQAQASSITADWSFEANNGNVSKFEAELFLNRVSQQIKTTEDEKKQITFKNLKTATNYTVAVYAVINKLRSPEKTCSIFTLPSQPTEAKVLNKTNNSLTFVWKPPVNSSATDYNCTLNSTFWGMFQTHIVSDTKCSFTNLFSGSNYSFQVYTLSDGRISEPTGCLDHTVEDKVEISLSMMCASEQSLYCDGKKVREDLFQELKRYINDELQGNVFHEVQGATFQRT</sequence>
<organism evidence="3 4">
    <name type="scientific">Ameca splendens</name>
    <dbReference type="NCBI Taxonomy" id="208324"/>
    <lineage>
        <taxon>Eukaryota</taxon>
        <taxon>Metazoa</taxon>
        <taxon>Chordata</taxon>
        <taxon>Craniata</taxon>
        <taxon>Vertebrata</taxon>
        <taxon>Euteleostomi</taxon>
        <taxon>Actinopterygii</taxon>
        <taxon>Neopterygii</taxon>
        <taxon>Teleostei</taxon>
        <taxon>Neoteleostei</taxon>
        <taxon>Acanthomorphata</taxon>
        <taxon>Ovalentaria</taxon>
        <taxon>Atherinomorphae</taxon>
        <taxon>Cyprinodontiformes</taxon>
        <taxon>Goodeidae</taxon>
        <taxon>Ameca</taxon>
    </lineage>
</organism>
<dbReference type="InterPro" id="IPR013783">
    <property type="entry name" value="Ig-like_fold"/>
</dbReference>
<proteinExistence type="predicted"/>
<dbReference type="PANTHER" id="PTHR46708">
    <property type="entry name" value="TENASCIN"/>
    <property type="match status" value="1"/>
</dbReference>
<evidence type="ECO:0000313" key="3">
    <source>
        <dbReference type="EMBL" id="MEQ2290909.1"/>
    </source>
</evidence>
<dbReference type="PROSITE" id="PS50853">
    <property type="entry name" value="FN3"/>
    <property type="match status" value="2"/>
</dbReference>
<accession>A0ABV0YAT0</accession>
<dbReference type="PANTHER" id="PTHR46708:SF2">
    <property type="entry name" value="FIBRONECTIN TYPE-III DOMAIN-CONTAINING PROTEIN"/>
    <property type="match status" value="1"/>
</dbReference>
<comment type="caution">
    <text evidence="3">The sequence shown here is derived from an EMBL/GenBank/DDBJ whole genome shotgun (WGS) entry which is preliminary data.</text>
</comment>
<keyword evidence="1" id="KW-0677">Repeat</keyword>
<dbReference type="CDD" id="cd00063">
    <property type="entry name" value="FN3"/>
    <property type="match status" value="3"/>
</dbReference>
<feature type="domain" description="Fibronectin type-III" evidence="2">
    <location>
        <begin position="13"/>
        <end position="108"/>
    </location>
</feature>
<protein>
    <recommendedName>
        <fullName evidence="2">Fibronectin type-III domain-containing protein</fullName>
    </recommendedName>
</protein>
<evidence type="ECO:0000313" key="4">
    <source>
        <dbReference type="Proteomes" id="UP001469553"/>
    </source>
</evidence>
<dbReference type="InterPro" id="IPR036116">
    <property type="entry name" value="FN3_sf"/>
</dbReference>
<dbReference type="SUPFAM" id="SSF49265">
    <property type="entry name" value="Fibronectin type III"/>
    <property type="match status" value="2"/>
</dbReference>